<evidence type="ECO:0000313" key="1">
    <source>
        <dbReference type="EMBL" id="KAF2456979.1"/>
    </source>
</evidence>
<keyword evidence="2" id="KW-1185">Reference proteome</keyword>
<accession>A0A6A6NZ72</accession>
<reference evidence="1" key="1">
    <citation type="journal article" date="2020" name="Stud. Mycol.">
        <title>101 Dothideomycetes genomes: a test case for predicting lifestyles and emergence of pathogens.</title>
        <authorList>
            <person name="Haridas S."/>
            <person name="Albert R."/>
            <person name="Binder M."/>
            <person name="Bloem J."/>
            <person name="Labutti K."/>
            <person name="Salamov A."/>
            <person name="Andreopoulos B."/>
            <person name="Baker S."/>
            <person name="Barry K."/>
            <person name="Bills G."/>
            <person name="Bluhm B."/>
            <person name="Cannon C."/>
            <person name="Castanera R."/>
            <person name="Culley D."/>
            <person name="Daum C."/>
            <person name="Ezra D."/>
            <person name="Gonzalez J."/>
            <person name="Henrissat B."/>
            <person name="Kuo A."/>
            <person name="Liang C."/>
            <person name="Lipzen A."/>
            <person name="Lutzoni F."/>
            <person name="Magnuson J."/>
            <person name="Mondo S."/>
            <person name="Nolan M."/>
            <person name="Ohm R."/>
            <person name="Pangilinan J."/>
            <person name="Park H.-J."/>
            <person name="Ramirez L."/>
            <person name="Alfaro M."/>
            <person name="Sun H."/>
            <person name="Tritt A."/>
            <person name="Yoshinaga Y."/>
            <person name="Zwiers L.-H."/>
            <person name="Turgeon B."/>
            <person name="Goodwin S."/>
            <person name="Spatafora J."/>
            <person name="Crous P."/>
            <person name="Grigoriev I."/>
        </authorList>
    </citation>
    <scope>NUCLEOTIDE SEQUENCE</scope>
    <source>
        <strain evidence="1">ATCC 16933</strain>
    </source>
</reference>
<name>A0A6A6NZ72_9PEZI</name>
<protein>
    <submittedName>
        <fullName evidence="1">Uncharacterized protein</fullName>
    </submittedName>
</protein>
<organism evidence="1 2">
    <name type="scientific">Lineolata rhizophorae</name>
    <dbReference type="NCBI Taxonomy" id="578093"/>
    <lineage>
        <taxon>Eukaryota</taxon>
        <taxon>Fungi</taxon>
        <taxon>Dikarya</taxon>
        <taxon>Ascomycota</taxon>
        <taxon>Pezizomycotina</taxon>
        <taxon>Dothideomycetes</taxon>
        <taxon>Dothideomycetes incertae sedis</taxon>
        <taxon>Lineolatales</taxon>
        <taxon>Lineolataceae</taxon>
        <taxon>Lineolata</taxon>
    </lineage>
</organism>
<gene>
    <name evidence="1" type="ORF">BDY21DRAFT_364509</name>
</gene>
<dbReference type="EMBL" id="MU001682">
    <property type="protein sequence ID" value="KAF2456979.1"/>
    <property type="molecule type" value="Genomic_DNA"/>
</dbReference>
<sequence>MAPSCIIFFCGTERSSMQMYGHAGVEPGWLVPTRRQSTPHSICPAFAPWPYWLRFRSFLAMAMAVWVVQVVPEVGDRRYSNMGPQEPGTHLPWSCAGSAFW</sequence>
<dbReference type="AlphaFoldDB" id="A0A6A6NZ72"/>
<proteinExistence type="predicted"/>
<evidence type="ECO:0000313" key="2">
    <source>
        <dbReference type="Proteomes" id="UP000799766"/>
    </source>
</evidence>
<dbReference type="Proteomes" id="UP000799766">
    <property type="component" value="Unassembled WGS sequence"/>
</dbReference>